<comment type="caution">
    <text evidence="2">The sequence shown here is derived from an EMBL/GenBank/DDBJ whole genome shotgun (WGS) entry which is preliminary data.</text>
</comment>
<evidence type="ECO:0000313" key="2">
    <source>
        <dbReference type="EMBL" id="PEH90147.1"/>
    </source>
</evidence>
<dbReference type="Pfam" id="PF10109">
    <property type="entry name" value="Phage_TAC_7"/>
    <property type="match status" value="1"/>
</dbReference>
<dbReference type="Proteomes" id="UP000220246">
    <property type="component" value="Unassembled WGS sequence"/>
</dbReference>
<dbReference type="GeneID" id="80802421"/>
<feature type="compositionally biased region" description="Low complexity" evidence="1">
    <location>
        <begin position="9"/>
        <end position="24"/>
    </location>
</feature>
<feature type="region of interest" description="Disordered" evidence="1">
    <location>
        <begin position="1"/>
        <end position="30"/>
    </location>
</feature>
<dbReference type="InterPro" id="IPR019289">
    <property type="entry name" value="Phage_tail_E/E"/>
</dbReference>
<evidence type="ECO:0000256" key="1">
    <source>
        <dbReference type="SAM" id="MobiDB-lite"/>
    </source>
</evidence>
<dbReference type="STRING" id="1219032.GCA_001515545_00858"/>
<reference evidence="3" key="1">
    <citation type="submission" date="2017-09" db="EMBL/GenBank/DDBJ databases">
        <title>FDA dAtabase for Regulatory Grade micrObial Sequences (FDA-ARGOS): Supporting development and validation of Infectious Disease Dx tests.</title>
        <authorList>
            <person name="Minogue T."/>
            <person name="Wolcott M."/>
            <person name="Wasieloski L."/>
            <person name="Aguilar W."/>
            <person name="Moore D."/>
            <person name="Tallon L."/>
            <person name="Sadzewicz L."/>
            <person name="Ott S."/>
            <person name="Zhao X."/>
            <person name="Nagaraj S."/>
            <person name="Vavikolanu K."/>
            <person name="Aluvathingal J."/>
            <person name="Nadendla S."/>
            <person name="Sichtig H."/>
        </authorList>
    </citation>
    <scope>NUCLEOTIDE SEQUENCE [LARGE SCALE GENOMIC DNA]</scope>
    <source>
        <strain evidence="3">FDAARGOS_394</strain>
    </source>
</reference>
<organism evidence="2 3">
    <name type="scientific">Comamonas terrigena</name>
    <dbReference type="NCBI Taxonomy" id="32013"/>
    <lineage>
        <taxon>Bacteria</taxon>
        <taxon>Pseudomonadati</taxon>
        <taxon>Pseudomonadota</taxon>
        <taxon>Betaproteobacteria</taxon>
        <taxon>Burkholderiales</taxon>
        <taxon>Comamonadaceae</taxon>
        <taxon>Comamonas</taxon>
    </lineage>
</organism>
<dbReference type="RefSeq" id="WP_083520278.1">
    <property type="nucleotide sequence ID" value="NZ_PDEA01000001.1"/>
</dbReference>
<dbReference type="OrthoDB" id="7366507at2"/>
<evidence type="ECO:0000313" key="3">
    <source>
        <dbReference type="Proteomes" id="UP000220246"/>
    </source>
</evidence>
<dbReference type="AlphaFoldDB" id="A0A2A7UY21"/>
<accession>A0A2A7UY21</accession>
<keyword evidence="3" id="KW-1185">Reference proteome</keyword>
<proteinExistence type="predicted"/>
<name>A0A2A7UY21_COMTR</name>
<sequence length="118" mass="13002">MRVQDSDTQDTTTQAIDSAQSAAAQDDKIRTVTLEEPITRPSGQKIEVITIRKPMGGALRRVTLSDLLSLNTDALQTVLPRVTEPVLVKPDFDLIDPVDLVKLGTELVSFFVPKKERS</sequence>
<protein>
    <submittedName>
        <fullName evidence="2">Phage tail assembly protein</fullName>
    </submittedName>
</protein>
<gene>
    <name evidence="2" type="ORF">CRM82_17510</name>
</gene>
<dbReference type="EMBL" id="PDEA01000001">
    <property type="protein sequence ID" value="PEH90147.1"/>
    <property type="molecule type" value="Genomic_DNA"/>
</dbReference>